<feature type="compositionally biased region" description="Basic and acidic residues" evidence="1">
    <location>
        <begin position="1"/>
        <end position="14"/>
    </location>
</feature>
<name>A0A9Q0IFH2_9TELE</name>
<evidence type="ECO:0000256" key="1">
    <source>
        <dbReference type="SAM" id="MobiDB-lite"/>
    </source>
</evidence>
<reference evidence="2" key="1">
    <citation type="submission" date="2022-07" db="EMBL/GenBank/DDBJ databases">
        <title>Chromosome-level genome of Muraenolepis orangiensis.</title>
        <authorList>
            <person name="Kim J."/>
        </authorList>
    </citation>
    <scope>NUCLEOTIDE SEQUENCE</scope>
    <source>
        <strain evidence="2">KU_S4_2022</strain>
        <tissue evidence="2">Muscle</tissue>
    </source>
</reference>
<sequence length="113" mass="12515">MSNHPKTDLRRRLSQDTSDSEGHSTGGPVQLSITGKKERERERYDSSLLPLLLRARYGGATCTAPIHIRTTPLLGNTRPHDPHHGNLPLAICLPGPRDPLLETTRPTSPFCLF</sequence>
<accession>A0A9Q0IFH2</accession>
<feature type="region of interest" description="Disordered" evidence="1">
    <location>
        <begin position="1"/>
        <end position="43"/>
    </location>
</feature>
<protein>
    <submittedName>
        <fullName evidence="2">Uncharacterized protein</fullName>
    </submittedName>
</protein>
<keyword evidence="3" id="KW-1185">Reference proteome</keyword>
<proteinExistence type="predicted"/>
<organism evidence="2 3">
    <name type="scientific">Muraenolepis orangiensis</name>
    <name type="common">Patagonian moray cod</name>
    <dbReference type="NCBI Taxonomy" id="630683"/>
    <lineage>
        <taxon>Eukaryota</taxon>
        <taxon>Metazoa</taxon>
        <taxon>Chordata</taxon>
        <taxon>Craniata</taxon>
        <taxon>Vertebrata</taxon>
        <taxon>Euteleostomi</taxon>
        <taxon>Actinopterygii</taxon>
        <taxon>Neopterygii</taxon>
        <taxon>Teleostei</taxon>
        <taxon>Neoteleostei</taxon>
        <taxon>Acanthomorphata</taxon>
        <taxon>Zeiogadaria</taxon>
        <taxon>Gadariae</taxon>
        <taxon>Gadiformes</taxon>
        <taxon>Muraenolepidoidei</taxon>
        <taxon>Muraenolepididae</taxon>
        <taxon>Muraenolepis</taxon>
    </lineage>
</organism>
<dbReference type="Proteomes" id="UP001148018">
    <property type="component" value="Unassembled WGS sequence"/>
</dbReference>
<evidence type="ECO:0000313" key="2">
    <source>
        <dbReference type="EMBL" id="KAJ3598482.1"/>
    </source>
</evidence>
<gene>
    <name evidence="2" type="ORF">NHX12_001992</name>
</gene>
<evidence type="ECO:0000313" key="3">
    <source>
        <dbReference type="Proteomes" id="UP001148018"/>
    </source>
</evidence>
<comment type="caution">
    <text evidence="2">The sequence shown here is derived from an EMBL/GenBank/DDBJ whole genome shotgun (WGS) entry which is preliminary data.</text>
</comment>
<dbReference type="AlphaFoldDB" id="A0A9Q0IFH2"/>
<dbReference type="EMBL" id="JANIIK010000109">
    <property type="protein sequence ID" value="KAJ3598482.1"/>
    <property type="molecule type" value="Genomic_DNA"/>
</dbReference>